<protein>
    <recommendedName>
        <fullName evidence="4">DUF4347 domain-containing protein</fullName>
    </recommendedName>
</protein>
<name>A0A4Q9KEL6_9ACTN</name>
<evidence type="ECO:0000256" key="1">
    <source>
        <dbReference type="SAM" id="MobiDB-lite"/>
    </source>
</evidence>
<gene>
    <name evidence="2" type="ORF">ET989_05460</name>
</gene>
<feature type="region of interest" description="Disordered" evidence="1">
    <location>
        <begin position="1"/>
        <end position="23"/>
    </location>
</feature>
<dbReference type="RefSeq" id="WP_131167550.1">
    <property type="nucleotide sequence ID" value="NZ_SDMQ01000004.1"/>
</dbReference>
<reference evidence="2 3" key="1">
    <citation type="submission" date="2019-01" db="EMBL/GenBank/DDBJ databases">
        <title>Lactibacter flavus gen. nov., sp. nov., a novel bacterium of the family Propionibacteriaceae isolated from raw milk and dairy products.</title>
        <authorList>
            <person name="Huptas C."/>
            <person name="Wenning M."/>
            <person name="Breitenwieser F."/>
            <person name="Doll E."/>
            <person name="Von Neubeck M."/>
            <person name="Busse H.-J."/>
            <person name="Scherer S."/>
        </authorList>
    </citation>
    <scope>NUCLEOTIDE SEQUENCE [LARGE SCALE GENOMIC DNA]</scope>
    <source>
        <strain evidence="2 3">KCTC 33808</strain>
    </source>
</reference>
<dbReference type="EMBL" id="SDMQ01000004">
    <property type="protein sequence ID" value="TBT85901.1"/>
    <property type="molecule type" value="Genomic_DNA"/>
</dbReference>
<proteinExistence type="predicted"/>
<keyword evidence="3" id="KW-1185">Reference proteome</keyword>
<dbReference type="AlphaFoldDB" id="A0A4Q9KEL6"/>
<accession>A0A4Q9KEL6</accession>
<evidence type="ECO:0000313" key="2">
    <source>
        <dbReference type="EMBL" id="TBT85901.1"/>
    </source>
</evidence>
<evidence type="ECO:0008006" key="4">
    <source>
        <dbReference type="Google" id="ProtNLM"/>
    </source>
</evidence>
<dbReference type="OrthoDB" id="3314917at2"/>
<evidence type="ECO:0000313" key="3">
    <source>
        <dbReference type="Proteomes" id="UP000292373"/>
    </source>
</evidence>
<organism evidence="2 3">
    <name type="scientific">Propioniciclava sinopodophylli</name>
    <dbReference type="NCBI Taxonomy" id="1837344"/>
    <lineage>
        <taxon>Bacteria</taxon>
        <taxon>Bacillati</taxon>
        <taxon>Actinomycetota</taxon>
        <taxon>Actinomycetes</taxon>
        <taxon>Propionibacteriales</taxon>
        <taxon>Propionibacteriaceae</taxon>
        <taxon>Propioniciclava</taxon>
    </lineage>
</organism>
<dbReference type="Proteomes" id="UP000292373">
    <property type="component" value="Unassembled WGS sequence"/>
</dbReference>
<sequence>MSVDAWDQSSFEATADASVDSAPVLDEADAIDWGAPAEVVDVPEAPQPDTADPEEWLAEPAAAGVVPEVVDTVDAPHDAASVFADSMQETPVGASFLPEKDQPAAFDVPAYDGEYVLDVHGSPESVGVNGADMNASEFAAFVKDNTSWNGTDHIRLFSCDTGATENGFAQQLADEVGVDVTAPTAPVWSMSHGS</sequence>
<comment type="caution">
    <text evidence="2">The sequence shown here is derived from an EMBL/GenBank/DDBJ whole genome shotgun (WGS) entry which is preliminary data.</text>
</comment>